<feature type="transmembrane region" description="Helical" evidence="6">
    <location>
        <begin position="311"/>
        <end position="330"/>
    </location>
</feature>
<evidence type="ECO:0000256" key="6">
    <source>
        <dbReference type="SAM" id="Phobius"/>
    </source>
</evidence>
<feature type="transmembrane region" description="Helical" evidence="6">
    <location>
        <begin position="377"/>
        <end position="399"/>
    </location>
</feature>
<keyword evidence="4 6" id="KW-1133">Transmembrane helix</keyword>
<comment type="subcellular location">
    <subcellularLocation>
        <location evidence="1">Cell membrane</location>
        <topology evidence="1">Multi-pass membrane protein</topology>
    </subcellularLocation>
</comment>
<protein>
    <recommendedName>
        <fullName evidence="9">Membrane protein involved in the export of O-antigen and teichoic acid</fullName>
    </recommendedName>
</protein>
<evidence type="ECO:0000256" key="3">
    <source>
        <dbReference type="ARBA" id="ARBA00022692"/>
    </source>
</evidence>
<evidence type="ECO:0008006" key="9">
    <source>
        <dbReference type="Google" id="ProtNLM"/>
    </source>
</evidence>
<dbReference type="Proteomes" id="UP000006055">
    <property type="component" value="Chromosome"/>
</dbReference>
<dbReference type="RefSeq" id="WP_014807941.1">
    <property type="nucleotide sequence ID" value="NC_018025.1"/>
</dbReference>
<evidence type="ECO:0000313" key="7">
    <source>
        <dbReference type="EMBL" id="AFM22782.1"/>
    </source>
</evidence>
<feature type="transmembrane region" description="Helical" evidence="6">
    <location>
        <begin position="191"/>
        <end position="210"/>
    </location>
</feature>
<dbReference type="PANTHER" id="PTHR30250:SF26">
    <property type="entry name" value="PSMA PROTEIN"/>
    <property type="match status" value="1"/>
</dbReference>
<evidence type="ECO:0000256" key="1">
    <source>
        <dbReference type="ARBA" id="ARBA00004651"/>
    </source>
</evidence>
<dbReference type="HOGENOM" id="CLU_536138_0_0_7"/>
<feature type="transmembrane region" description="Helical" evidence="6">
    <location>
        <begin position="43"/>
        <end position="63"/>
    </location>
</feature>
<dbReference type="EMBL" id="CP003360">
    <property type="protein sequence ID" value="AFM22782.1"/>
    <property type="molecule type" value="Genomic_DNA"/>
</dbReference>
<dbReference type="eggNOG" id="COG2244">
    <property type="taxonomic scope" value="Bacteria"/>
</dbReference>
<feature type="transmembrane region" description="Helical" evidence="6">
    <location>
        <begin position="405"/>
        <end position="426"/>
    </location>
</feature>
<feature type="transmembrane region" description="Helical" evidence="6">
    <location>
        <begin position="161"/>
        <end position="185"/>
    </location>
</feature>
<accession>I4BZP1</accession>
<keyword evidence="8" id="KW-1185">Reference proteome</keyword>
<proteinExistence type="predicted"/>
<gene>
    <name evidence="7" type="ordered locus">Desti_0030</name>
</gene>
<keyword evidence="5 6" id="KW-0472">Membrane</keyword>
<feature type="transmembrane region" description="Helical" evidence="6">
    <location>
        <begin position="83"/>
        <end position="109"/>
    </location>
</feature>
<evidence type="ECO:0000256" key="2">
    <source>
        <dbReference type="ARBA" id="ARBA00022475"/>
    </source>
</evidence>
<dbReference type="PANTHER" id="PTHR30250">
    <property type="entry name" value="PST FAMILY PREDICTED COLANIC ACID TRANSPORTER"/>
    <property type="match status" value="1"/>
</dbReference>
<dbReference type="GO" id="GO:0005886">
    <property type="term" value="C:plasma membrane"/>
    <property type="evidence" value="ECO:0007669"/>
    <property type="project" value="UniProtKB-SubCell"/>
</dbReference>
<feature type="transmembrane region" description="Helical" evidence="6">
    <location>
        <begin position="466"/>
        <end position="487"/>
    </location>
</feature>
<sequence length="503" mass="54154">MAPSLRRASQWYLSFLYVNFFLNLIKGVLVVPLYLTYMEPRLYGAWLACGSMIGFLGLFDLGISRVIIQKVAACAASSKNEQLASTVSTGILLGCGLSSLSFIAGLIVSPFFPHFVQISGPESLELRNAFIVGTAAMSLMLASFTPASILQGLQRQILTNVCYTGGLALSVGTTIVLLFAGYGLISIPLGALVHAAVTVIGNYGYLLVILKRDIQFVWKSPFQRKVWKEIFSASSYEFTGNAAGALSTYSDNLIIAAAISPETCTVFTFTGMAHKMSATLAGYISHASMPSLAHIVGEGDTVRTKRVAAEILKYATVMGALLLSGALVLNETVVSIWVGPQFYGGPLLNVVFFASAVSTIFFSIFRNMLAAFGDFRTSGTAVAVQACVQLPLMAVLGYMYGITGIALASLLSILFAAMPMQARVLARRFQITSSELTYGLRQTVFLFAVPLGITLTLRAVWNPSDLIQLITLAGISTLCALVVYTVLFREIRQLVLHHVFGRP</sequence>
<organism evidence="7 8">
    <name type="scientific">Desulfomonile tiedjei (strain ATCC 49306 / DSM 6799 / DCB-1)</name>
    <dbReference type="NCBI Taxonomy" id="706587"/>
    <lineage>
        <taxon>Bacteria</taxon>
        <taxon>Pseudomonadati</taxon>
        <taxon>Thermodesulfobacteriota</taxon>
        <taxon>Desulfomonilia</taxon>
        <taxon>Desulfomonilales</taxon>
        <taxon>Desulfomonilaceae</taxon>
        <taxon>Desulfomonile</taxon>
    </lineage>
</organism>
<dbReference type="InterPro" id="IPR050833">
    <property type="entry name" value="Poly_Biosynth_Transport"/>
</dbReference>
<feature type="transmembrane region" description="Helical" evidence="6">
    <location>
        <begin position="342"/>
        <end position="365"/>
    </location>
</feature>
<feature type="transmembrane region" description="Helical" evidence="6">
    <location>
        <begin position="129"/>
        <end position="149"/>
    </location>
</feature>
<evidence type="ECO:0000313" key="8">
    <source>
        <dbReference type="Proteomes" id="UP000006055"/>
    </source>
</evidence>
<feature type="transmembrane region" description="Helical" evidence="6">
    <location>
        <begin position="12"/>
        <end position="37"/>
    </location>
</feature>
<evidence type="ECO:0000256" key="5">
    <source>
        <dbReference type="ARBA" id="ARBA00023136"/>
    </source>
</evidence>
<reference evidence="8" key="1">
    <citation type="submission" date="2012-06" db="EMBL/GenBank/DDBJ databases">
        <title>Complete sequence of chromosome of Desulfomonile tiedjei DSM 6799.</title>
        <authorList>
            <person name="Lucas S."/>
            <person name="Copeland A."/>
            <person name="Lapidus A."/>
            <person name="Glavina del Rio T."/>
            <person name="Dalin E."/>
            <person name="Tice H."/>
            <person name="Bruce D."/>
            <person name="Goodwin L."/>
            <person name="Pitluck S."/>
            <person name="Peters L."/>
            <person name="Ovchinnikova G."/>
            <person name="Zeytun A."/>
            <person name="Lu M."/>
            <person name="Kyrpides N."/>
            <person name="Mavromatis K."/>
            <person name="Ivanova N."/>
            <person name="Brettin T."/>
            <person name="Detter J.C."/>
            <person name="Han C."/>
            <person name="Larimer F."/>
            <person name="Land M."/>
            <person name="Hauser L."/>
            <person name="Markowitz V."/>
            <person name="Cheng J.-F."/>
            <person name="Hugenholtz P."/>
            <person name="Woyke T."/>
            <person name="Wu D."/>
            <person name="Spring S."/>
            <person name="Schroeder M."/>
            <person name="Brambilla E."/>
            <person name="Klenk H.-P."/>
            <person name="Eisen J.A."/>
        </authorList>
    </citation>
    <scope>NUCLEOTIDE SEQUENCE [LARGE SCALE GENOMIC DNA]</scope>
    <source>
        <strain evidence="8">ATCC 49306 / DSM 6799 / DCB-1</strain>
    </source>
</reference>
<dbReference type="STRING" id="706587.Desti_0030"/>
<evidence type="ECO:0000256" key="4">
    <source>
        <dbReference type="ARBA" id="ARBA00022989"/>
    </source>
</evidence>
<dbReference type="KEGG" id="dti:Desti_0030"/>
<feature type="transmembrane region" description="Helical" evidence="6">
    <location>
        <begin position="438"/>
        <end position="460"/>
    </location>
</feature>
<keyword evidence="2" id="KW-1003">Cell membrane</keyword>
<name>I4BZP1_DESTA</name>
<keyword evidence="3 6" id="KW-0812">Transmembrane</keyword>
<dbReference type="OrthoDB" id="9812647at2"/>
<dbReference type="AlphaFoldDB" id="I4BZP1"/>